<dbReference type="Proteomes" id="UP000229340">
    <property type="component" value="Chromosome"/>
</dbReference>
<dbReference type="Pfam" id="PF03775">
    <property type="entry name" value="MinC_C"/>
    <property type="match status" value="1"/>
</dbReference>
<evidence type="ECO:0000256" key="3">
    <source>
        <dbReference type="ARBA" id="ARBA00023210"/>
    </source>
</evidence>
<dbReference type="InterPro" id="IPR005526">
    <property type="entry name" value="Septum_form_inhib_MinC_C"/>
</dbReference>
<evidence type="ECO:0000313" key="10">
    <source>
        <dbReference type="Proteomes" id="UP000229340"/>
    </source>
</evidence>
<dbReference type="GO" id="GO:1901891">
    <property type="term" value="P:regulation of cell septum assembly"/>
    <property type="evidence" value="ECO:0007669"/>
    <property type="project" value="InterPro"/>
</dbReference>
<dbReference type="InterPro" id="IPR036145">
    <property type="entry name" value="MinC_C_sf"/>
</dbReference>
<evidence type="ECO:0000256" key="5">
    <source>
        <dbReference type="ARBA" id="ARBA00025606"/>
    </source>
</evidence>
<dbReference type="NCBIfam" id="TIGR01222">
    <property type="entry name" value="minC"/>
    <property type="match status" value="1"/>
</dbReference>
<dbReference type="STRING" id="34062.AXE82_05965"/>
<dbReference type="GO" id="GO:0000902">
    <property type="term" value="P:cell morphogenesis"/>
    <property type="evidence" value="ECO:0007669"/>
    <property type="project" value="InterPro"/>
</dbReference>
<dbReference type="RefSeq" id="WP_100270648.1">
    <property type="nucleotide sequence ID" value="NZ_CP024443.1"/>
</dbReference>
<evidence type="ECO:0000256" key="2">
    <source>
        <dbReference type="ARBA" id="ARBA00022618"/>
    </source>
</evidence>
<evidence type="ECO:0000256" key="7">
    <source>
        <dbReference type="SAM" id="MobiDB-lite"/>
    </source>
</evidence>
<keyword evidence="2 6" id="KW-0132">Cell division</keyword>
<gene>
    <name evidence="6 9" type="primary">minC</name>
    <name evidence="9" type="ORF">NP7_13105</name>
</gene>
<dbReference type="HAMAP" id="MF_00267">
    <property type="entry name" value="MinC"/>
    <property type="match status" value="1"/>
</dbReference>
<dbReference type="Gene3D" id="3.30.70.260">
    <property type="match status" value="1"/>
</dbReference>
<evidence type="ECO:0000256" key="4">
    <source>
        <dbReference type="ARBA" id="ARBA00023306"/>
    </source>
</evidence>
<name>A0A2I5HRX6_FAUOS</name>
<feature type="compositionally biased region" description="Low complexity" evidence="7">
    <location>
        <begin position="194"/>
        <end position="214"/>
    </location>
</feature>
<feature type="domain" description="Septum formation inhibitor MinC C-terminal" evidence="8">
    <location>
        <begin position="235"/>
        <end position="329"/>
    </location>
</feature>
<dbReference type="PANTHER" id="PTHR34108:SF1">
    <property type="entry name" value="SEPTUM SITE-DETERMINING PROTEIN MINC"/>
    <property type="match status" value="1"/>
</dbReference>
<evidence type="ECO:0000313" key="9">
    <source>
        <dbReference type="EMBL" id="ATW71256.1"/>
    </source>
</evidence>
<dbReference type="GO" id="GO:0000917">
    <property type="term" value="P:division septum assembly"/>
    <property type="evidence" value="ECO:0007669"/>
    <property type="project" value="UniProtKB-KW"/>
</dbReference>
<protein>
    <recommendedName>
        <fullName evidence="6">Probable septum site-determining protein MinC</fullName>
    </recommendedName>
</protein>
<sequence length="339" mass="36180">MTQPAALDLTQDSSSPNLQNLPNLSEQDSPQSQQPANPLPTDPVATSVKLTGRLLNFTRLNIEGNDIKVILTKIAQKLGRQRQSNLPVIVSCQQPLNLAQLWGGLWVLGLQPIGLVTGANDTQANELRIAIFPADGQRIDGKAAKNVATGSERKSDSTANTPSSQHIAQSPTQSLTSDSQVTKRQNQTASDIVTNNTASNETTSNETTSNDTAAAPDKFVASPHHQSQLEGDLVHTQMLRSGQSINHVGGDVILTKGINAGAEAITDYSLHVYGKAEGRLVAGATGDTNAKIFCLRFNPSLVSVAGTYCLKENIPTEYLDKAVQVSYLDGQGLVFELME</sequence>
<comment type="similarity">
    <text evidence="1 6">Belongs to the MinC family.</text>
</comment>
<feature type="region of interest" description="Disordered" evidence="7">
    <location>
        <begin position="1"/>
        <end position="44"/>
    </location>
</feature>
<keyword evidence="3 6" id="KW-0717">Septation</keyword>
<dbReference type="EMBL" id="CP024443">
    <property type="protein sequence ID" value="ATW71256.1"/>
    <property type="molecule type" value="Genomic_DNA"/>
</dbReference>
<evidence type="ECO:0000256" key="6">
    <source>
        <dbReference type="HAMAP-Rule" id="MF_00267"/>
    </source>
</evidence>
<comment type="function">
    <text evidence="5 6">Cell division inhibitor that blocks the formation of polar Z ring septums. Rapidly oscillates between the poles of the cell to destabilize FtsZ filaments that have formed before they mature into polar Z rings. Prevents FtsZ polymerization.</text>
</comment>
<feature type="region of interest" description="Disordered" evidence="7">
    <location>
        <begin position="143"/>
        <end position="214"/>
    </location>
</feature>
<dbReference type="AlphaFoldDB" id="A0A2I5HRX6"/>
<dbReference type="SUPFAM" id="SSF63848">
    <property type="entry name" value="Cell-division inhibitor MinC, C-terminal domain"/>
    <property type="match status" value="1"/>
</dbReference>
<dbReference type="InterPro" id="IPR016098">
    <property type="entry name" value="CAP/MinC_C"/>
</dbReference>
<feature type="compositionally biased region" description="Polar residues" evidence="7">
    <location>
        <begin position="157"/>
        <end position="193"/>
    </location>
</feature>
<keyword evidence="4 6" id="KW-0131">Cell cycle</keyword>
<accession>A0A2I5HRX6</accession>
<dbReference type="InterPro" id="IPR013033">
    <property type="entry name" value="MinC"/>
</dbReference>
<organism evidence="9 10">
    <name type="scientific">Faucicola osloensis</name>
    <name type="common">Moraxella osloensis</name>
    <dbReference type="NCBI Taxonomy" id="34062"/>
    <lineage>
        <taxon>Bacteria</taxon>
        <taxon>Pseudomonadati</taxon>
        <taxon>Pseudomonadota</taxon>
        <taxon>Gammaproteobacteria</taxon>
        <taxon>Moraxellales</taxon>
        <taxon>Moraxellaceae</taxon>
        <taxon>Faucicola</taxon>
    </lineage>
</organism>
<dbReference type="Gene3D" id="2.160.20.70">
    <property type="match status" value="1"/>
</dbReference>
<proteinExistence type="inferred from homology"/>
<reference evidence="10" key="1">
    <citation type="submission" date="2017-11" db="EMBL/GenBank/DDBJ databases">
        <title>Complete genome sequence of Moraxella osloensis NP7 isolated from human skin.</title>
        <authorList>
            <person name="Lee K."/>
            <person name="Lim J.Y."/>
            <person name="Hwang I."/>
        </authorList>
    </citation>
    <scope>NUCLEOTIDE SEQUENCE [LARGE SCALE GENOMIC DNA]</scope>
    <source>
        <strain evidence="10">NP7</strain>
    </source>
</reference>
<evidence type="ECO:0000259" key="8">
    <source>
        <dbReference type="Pfam" id="PF03775"/>
    </source>
</evidence>
<comment type="subunit">
    <text evidence="6">Interacts with MinD and FtsZ.</text>
</comment>
<dbReference type="PANTHER" id="PTHR34108">
    <property type="entry name" value="SEPTUM SITE-DETERMINING PROTEIN MINC"/>
    <property type="match status" value="1"/>
</dbReference>
<feature type="compositionally biased region" description="Polar residues" evidence="7">
    <location>
        <begin position="10"/>
        <end position="36"/>
    </location>
</feature>
<evidence type="ECO:0000256" key="1">
    <source>
        <dbReference type="ARBA" id="ARBA00006291"/>
    </source>
</evidence>